<evidence type="ECO:0000313" key="1">
    <source>
        <dbReference type="EMBL" id="KAF0770830.1"/>
    </source>
</evidence>
<reference evidence="1 2" key="1">
    <citation type="submission" date="2019-08" db="EMBL/GenBank/DDBJ databases">
        <title>Whole genome of Aphis craccivora.</title>
        <authorList>
            <person name="Voronova N.V."/>
            <person name="Shulinski R.S."/>
            <person name="Bandarenka Y.V."/>
            <person name="Zhorov D.G."/>
            <person name="Warner D."/>
        </authorList>
    </citation>
    <scope>NUCLEOTIDE SEQUENCE [LARGE SCALE GENOMIC DNA]</scope>
    <source>
        <strain evidence="1">180601</strain>
        <tissue evidence="1">Whole Body</tissue>
    </source>
</reference>
<dbReference type="EMBL" id="VUJU01000381">
    <property type="protein sequence ID" value="KAF0770830.1"/>
    <property type="molecule type" value="Genomic_DNA"/>
</dbReference>
<sequence>MLSANDNDLLYDFNKSRGYLKILPVIKIRFLIIQILSNIIRNNTPISNFGGGFRYKNIIEVKSKHFLTVFKTIEKNKKKMTDKL</sequence>
<keyword evidence="2" id="KW-1185">Reference proteome</keyword>
<comment type="caution">
    <text evidence="1">The sequence shown here is derived from an EMBL/GenBank/DDBJ whole genome shotgun (WGS) entry which is preliminary data.</text>
</comment>
<protein>
    <submittedName>
        <fullName evidence="1">Uncharacterized protein</fullName>
    </submittedName>
</protein>
<name>A0A6G0ZJ34_APHCR</name>
<evidence type="ECO:0000313" key="2">
    <source>
        <dbReference type="Proteomes" id="UP000478052"/>
    </source>
</evidence>
<dbReference type="Proteomes" id="UP000478052">
    <property type="component" value="Unassembled WGS sequence"/>
</dbReference>
<dbReference type="AlphaFoldDB" id="A0A6G0ZJ34"/>
<accession>A0A6G0ZJ34</accession>
<organism evidence="1 2">
    <name type="scientific">Aphis craccivora</name>
    <name type="common">Cowpea aphid</name>
    <dbReference type="NCBI Taxonomy" id="307492"/>
    <lineage>
        <taxon>Eukaryota</taxon>
        <taxon>Metazoa</taxon>
        <taxon>Ecdysozoa</taxon>
        <taxon>Arthropoda</taxon>
        <taxon>Hexapoda</taxon>
        <taxon>Insecta</taxon>
        <taxon>Pterygota</taxon>
        <taxon>Neoptera</taxon>
        <taxon>Paraneoptera</taxon>
        <taxon>Hemiptera</taxon>
        <taxon>Sternorrhyncha</taxon>
        <taxon>Aphidomorpha</taxon>
        <taxon>Aphidoidea</taxon>
        <taxon>Aphididae</taxon>
        <taxon>Aphidini</taxon>
        <taxon>Aphis</taxon>
        <taxon>Aphis</taxon>
    </lineage>
</organism>
<proteinExistence type="predicted"/>
<gene>
    <name evidence="1" type="ORF">FWK35_00008326</name>
</gene>